<evidence type="ECO:0000259" key="9">
    <source>
        <dbReference type="Pfam" id="PF00723"/>
    </source>
</evidence>
<dbReference type="GO" id="GO:0000324">
    <property type="term" value="C:fungal-type vacuole"/>
    <property type="evidence" value="ECO:0007669"/>
    <property type="project" value="TreeGrafter"/>
</dbReference>
<comment type="catalytic activity">
    <reaction evidence="1">
        <text>Hydrolysis of terminal (1-&gt;4)-linked alpha-D-glucose residues successively from non-reducing ends of the chains with release of beta-D-glucose.</text>
        <dbReference type="EC" id="3.2.1.3"/>
    </reaction>
</comment>
<proteinExistence type="inferred from homology"/>
<evidence type="ECO:0000313" key="11">
    <source>
        <dbReference type="Proteomes" id="UP000193411"/>
    </source>
</evidence>
<keyword evidence="6 10" id="KW-0326">Glycosidase</keyword>
<dbReference type="Proteomes" id="UP000193411">
    <property type="component" value="Unassembled WGS sequence"/>
</dbReference>
<feature type="domain" description="GH15-like" evidence="9">
    <location>
        <begin position="44"/>
        <end position="468"/>
    </location>
</feature>
<evidence type="ECO:0000256" key="1">
    <source>
        <dbReference type="ARBA" id="ARBA00001863"/>
    </source>
</evidence>
<comment type="similarity">
    <text evidence="2">Belongs to the glycosyl hydrolase 15 family.</text>
</comment>
<dbReference type="InterPro" id="IPR008928">
    <property type="entry name" value="6-hairpin_glycosidase_sf"/>
</dbReference>
<keyword evidence="11" id="KW-1185">Reference proteome</keyword>
<organism evidence="10 11">
    <name type="scientific">Catenaria anguillulae PL171</name>
    <dbReference type="NCBI Taxonomy" id="765915"/>
    <lineage>
        <taxon>Eukaryota</taxon>
        <taxon>Fungi</taxon>
        <taxon>Fungi incertae sedis</taxon>
        <taxon>Blastocladiomycota</taxon>
        <taxon>Blastocladiomycetes</taxon>
        <taxon>Blastocladiales</taxon>
        <taxon>Catenariaceae</taxon>
        <taxon>Catenaria</taxon>
    </lineage>
</organism>
<evidence type="ECO:0000256" key="3">
    <source>
        <dbReference type="ARBA" id="ARBA00012593"/>
    </source>
</evidence>
<feature type="signal peptide" evidence="8">
    <location>
        <begin position="1"/>
        <end position="18"/>
    </location>
</feature>
<evidence type="ECO:0000256" key="8">
    <source>
        <dbReference type="SAM" id="SignalP"/>
    </source>
</evidence>
<dbReference type="InterPro" id="IPR012341">
    <property type="entry name" value="6hp_glycosidase-like_sf"/>
</dbReference>
<accession>A0A1Y2HYH6</accession>
<dbReference type="STRING" id="765915.A0A1Y2HYH6"/>
<keyword evidence="8" id="KW-0732">Signal</keyword>
<dbReference type="SUPFAM" id="SSF48208">
    <property type="entry name" value="Six-hairpin glycosidases"/>
    <property type="match status" value="1"/>
</dbReference>
<feature type="chain" id="PRO_5012756593" description="glucan 1,4-alpha-glucosidase" evidence="8">
    <location>
        <begin position="19"/>
        <end position="481"/>
    </location>
</feature>
<keyword evidence="5" id="KW-0119">Carbohydrate metabolism</keyword>
<dbReference type="EC" id="3.2.1.3" evidence="3"/>
<reference evidence="10 11" key="1">
    <citation type="submission" date="2016-07" db="EMBL/GenBank/DDBJ databases">
        <title>Pervasive Adenine N6-methylation of Active Genes in Fungi.</title>
        <authorList>
            <consortium name="DOE Joint Genome Institute"/>
            <person name="Mondo S.J."/>
            <person name="Dannebaum R.O."/>
            <person name="Kuo R.C."/>
            <person name="Labutti K."/>
            <person name="Haridas S."/>
            <person name="Kuo A."/>
            <person name="Salamov A."/>
            <person name="Ahrendt S.R."/>
            <person name="Lipzen A."/>
            <person name="Sullivan W."/>
            <person name="Andreopoulos W.B."/>
            <person name="Clum A."/>
            <person name="Lindquist E."/>
            <person name="Daum C."/>
            <person name="Ramamoorthy G.K."/>
            <person name="Gryganskyi A."/>
            <person name="Culley D."/>
            <person name="Magnuson J.K."/>
            <person name="James T.Y."/>
            <person name="O'Malley M.A."/>
            <person name="Stajich J.E."/>
            <person name="Spatafora J.W."/>
            <person name="Visel A."/>
            <person name="Grigoriev I.V."/>
        </authorList>
    </citation>
    <scope>NUCLEOTIDE SEQUENCE [LARGE SCALE GENOMIC DNA]</scope>
    <source>
        <strain evidence="10 11">PL171</strain>
    </source>
</reference>
<name>A0A1Y2HYH6_9FUNG</name>
<dbReference type="Gene3D" id="1.50.10.10">
    <property type="match status" value="1"/>
</dbReference>
<dbReference type="PANTHER" id="PTHR31616:SF9">
    <property type="entry name" value="GLUCOAMYLASE, INTRACELLULAR SPORULATION-SPECIFIC"/>
    <property type="match status" value="1"/>
</dbReference>
<dbReference type="GO" id="GO:0000272">
    <property type="term" value="P:polysaccharide catabolic process"/>
    <property type="evidence" value="ECO:0007669"/>
    <property type="project" value="UniProtKB-KW"/>
</dbReference>
<evidence type="ECO:0000256" key="5">
    <source>
        <dbReference type="ARBA" id="ARBA00023277"/>
    </source>
</evidence>
<dbReference type="EMBL" id="MCFL01000007">
    <property type="protein sequence ID" value="ORZ38793.1"/>
    <property type="molecule type" value="Genomic_DNA"/>
</dbReference>
<dbReference type="InterPro" id="IPR011613">
    <property type="entry name" value="GH15-like"/>
</dbReference>
<dbReference type="InterPro" id="IPR000165">
    <property type="entry name" value="Glucoamylase"/>
</dbReference>
<dbReference type="Pfam" id="PF00723">
    <property type="entry name" value="Glyco_hydro_15"/>
    <property type="match status" value="1"/>
</dbReference>
<evidence type="ECO:0000256" key="6">
    <source>
        <dbReference type="ARBA" id="ARBA00023295"/>
    </source>
</evidence>
<dbReference type="OrthoDB" id="6123450at2759"/>
<comment type="caution">
    <text evidence="10">The sequence shown here is derived from an EMBL/GenBank/DDBJ whole genome shotgun (WGS) entry which is preliminary data.</text>
</comment>
<dbReference type="AlphaFoldDB" id="A0A1Y2HYH6"/>
<evidence type="ECO:0000313" key="10">
    <source>
        <dbReference type="EMBL" id="ORZ38793.1"/>
    </source>
</evidence>
<evidence type="ECO:0000256" key="4">
    <source>
        <dbReference type="ARBA" id="ARBA00022801"/>
    </source>
</evidence>
<dbReference type="GO" id="GO:0004339">
    <property type="term" value="F:glucan 1,4-alpha-glucosidase activity"/>
    <property type="evidence" value="ECO:0007669"/>
    <property type="project" value="UniProtKB-EC"/>
</dbReference>
<evidence type="ECO:0000256" key="7">
    <source>
        <dbReference type="ARBA" id="ARBA00023326"/>
    </source>
</evidence>
<evidence type="ECO:0000256" key="2">
    <source>
        <dbReference type="ARBA" id="ARBA00006188"/>
    </source>
</evidence>
<keyword evidence="4" id="KW-0378">Hydrolase</keyword>
<dbReference type="PRINTS" id="PR00736">
    <property type="entry name" value="GLHYDRLASE15"/>
</dbReference>
<keyword evidence="7" id="KW-0624">Polysaccharide degradation</keyword>
<gene>
    <name evidence="10" type="ORF">BCR44DRAFT_117427</name>
</gene>
<dbReference type="PANTHER" id="PTHR31616">
    <property type="entry name" value="TREHALASE"/>
    <property type="match status" value="1"/>
</dbReference>
<sequence length="481" mass="54287">MKLSILFALACCALTITAQSLGADFDRFVNEQRETSFNKVMANVSPRDTHPGCVIASPSRTDPPYFFYWVRDGALVMDALLVAYEKTTDRARSELLEKTLWDFVTFNRKIQTVKTKAASDYDPIGIADAKYEVDGRAYMGEWGRPQLDGPALRATTLMRFAQEYLRRGGSIDRVRNDLYRGVLPADTPIKIDLELTSRALGKPNFDLWEEVMGQHFYTTAAQRRALLTGAKFARFMNDTGAGDFYDRQARPLDNVLNAYWDEGRKYMTTTRDFVRGADYKRSNLDVATILGALHTYGDVTDDFYAPDNERVLATMLSLKRAHRATFAINARYRPDLPPAIGRYTEDVYYGGNPWFLTTIAAAELHYRTVTRAARRGSIAVSQVSLPFYQDLLAGSEFTPQAGNFARGSQEFNAITRGLVRMGDLFLERVRVHLRPGGRMDEQLDRNTGFQLSASDLTWNYAAFLTAAYARDDARVAYPSAF</sequence>
<protein>
    <recommendedName>
        <fullName evidence="3">glucan 1,4-alpha-glucosidase</fullName>
        <ecNumber evidence="3">3.2.1.3</ecNumber>
    </recommendedName>
</protein>